<comment type="pathway">
    <text evidence="2">Siderophore biosynthesis.</text>
</comment>
<evidence type="ECO:0000256" key="4">
    <source>
        <dbReference type="ARBA" id="ARBA00013076"/>
    </source>
</evidence>
<dbReference type="PANTHER" id="PTHR42802">
    <property type="entry name" value="MONOOXYGENASE"/>
    <property type="match status" value="1"/>
</dbReference>
<comment type="similarity">
    <text evidence="3">Belongs to the lysine N(6)-hydroxylase/L-ornithine N(5)-oxygenase family.</text>
</comment>
<dbReference type="Gene3D" id="3.50.50.60">
    <property type="entry name" value="FAD/NAD(P)-binding domain"/>
    <property type="match status" value="1"/>
</dbReference>
<organism evidence="16 17">
    <name type="scientific">Nocardioides mangrovicus</name>
    <dbReference type="NCBI Taxonomy" id="2478913"/>
    <lineage>
        <taxon>Bacteria</taxon>
        <taxon>Bacillati</taxon>
        <taxon>Actinomycetota</taxon>
        <taxon>Actinomycetes</taxon>
        <taxon>Propionibacteriales</taxon>
        <taxon>Nocardioidaceae</taxon>
        <taxon>Nocardioides</taxon>
    </lineage>
</organism>
<protein>
    <recommendedName>
        <fullName evidence="5">L-lysine N6-monooxygenase MbtG</fullName>
        <ecNumber evidence="4">1.14.13.59</ecNumber>
    </recommendedName>
    <alternativeName>
        <fullName evidence="14">Lysine 6-N-hydroxylase</fullName>
    </alternativeName>
    <alternativeName>
        <fullName evidence="13">Lysine N6-hydroxylase</fullName>
    </alternativeName>
    <alternativeName>
        <fullName evidence="11">Lysine-N-oxygenase</fullName>
    </alternativeName>
    <alternativeName>
        <fullName evidence="12">Mycobactin synthase protein G</fullName>
    </alternativeName>
</protein>
<keyword evidence="7" id="KW-0274">FAD</keyword>
<keyword evidence="10" id="KW-0503">Monooxygenase</keyword>
<evidence type="ECO:0000256" key="13">
    <source>
        <dbReference type="ARBA" id="ARBA00032493"/>
    </source>
</evidence>
<dbReference type="PANTHER" id="PTHR42802:SF1">
    <property type="entry name" value="L-ORNITHINE N(5)-MONOOXYGENASE"/>
    <property type="match status" value="1"/>
</dbReference>
<dbReference type="Pfam" id="PF13434">
    <property type="entry name" value="Lys_Orn_oxgnase"/>
    <property type="match status" value="1"/>
</dbReference>
<gene>
    <name evidence="16" type="ORF">D9V37_05100</name>
</gene>
<evidence type="ECO:0000256" key="1">
    <source>
        <dbReference type="ARBA" id="ARBA00001974"/>
    </source>
</evidence>
<proteinExistence type="inferred from homology"/>
<dbReference type="EMBL" id="RDBE01000003">
    <property type="protein sequence ID" value="RLV50291.1"/>
    <property type="molecule type" value="Genomic_DNA"/>
</dbReference>
<evidence type="ECO:0000313" key="17">
    <source>
        <dbReference type="Proteomes" id="UP000281708"/>
    </source>
</evidence>
<dbReference type="InterPro" id="IPR025700">
    <property type="entry name" value="Lys/Orn_oxygenase"/>
</dbReference>
<evidence type="ECO:0000256" key="11">
    <source>
        <dbReference type="ARBA" id="ARBA00029939"/>
    </source>
</evidence>
<evidence type="ECO:0000256" key="3">
    <source>
        <dbReference type="ARBA" id="ARBA00007588"/>
    </source>
</evidence>
<evidence type="ECO:0000256" key="15">
    <source>
        <dbReference type="ARBA" id="ARBA00048407"/>
    </source>
</evidence>
<dbReference type="EC" id="1.14.13.59" evidence="4"/>
<comment type="caution">
    <text evidence="16">The sequence shown here is derived from an EMBL/GenBank/DDBJ whole genome shotgun (WGS) entry which is preliminary data.</text>
</comment>
<comment type="cofactor">
    <cofactor evidence="1">
        <name>FAD</name>
        <dbReference type="ChEBI" id="CHEBI:57692"/>
    </cofactor>
</comment>
<keyword evidence="17" id="KW-1185">Reference proteome</keyword>
<dbReference type="OrthoDB" id="7527071at2"/>
<evidence type="ECO:0000256" key="9">
    <source>
        <dbReference type="ARBA" id="ARBA00023002"/>
    </source>
</evidence>
<dbReference type="RefSeq" id="WP_121805089.1">
    <property type="nucleotide sequence ID" value="NZ_RDBE01000003.1"/>
</dbReference>
<keyword evidence="6" id="KW-0285">Flavoprotein</keyword>
<evidence type="ECO:0000256" key="10">
    <source>
        <dbReference type="ARBA" id="ARBA00023033"/>
    </source>
</evidence>
<dbReference type="SUPFAM" id="SSF51905">
    <property type="entry name" value="FAD/NAD(P)-binding domain"/>
    <property type="match status" value="2"/>
</dbReference>
<accession>A0A3L8P536</accession>
<evidence type="ECO:0000256" key="5">
    <source>
        <dbReference type="ARBA" id="ARBA00016406"/>
    </source>
</evidence>
<evidence type="ECO:0000256" key="14">
    <source>
        <dbReference type="ARBA" id="ARBA00032738"/>
    </source>
</evidence>
<evidence type="ECO:0000256" key="8">
    <source>
        <dbReference type="ARBA" id="ARBA00022857"/>
    </source>
</evidence>
<sequence>MEVHDFVAVGLGPFNLGLACLTAPVAGLDGVFLEAEDDFSWHPGMLLPEATLQVPFLADLVTMADPTSPYSFLAYLKDRGRLYPFYIRESFYPLRSEYDDYCRWATRRLRSVEFDRRVEEVTHTGDHYVVHSRDPRTGAAYEHHARRLVVGTGTPAYVPPALAGLPGPAVHSGDYLHCRDGLRTCESITVVGSGQSAAEIFADLLDGIEDGGYALRWVTRSPRFFPLEYTKLTLEMTSPEYAGYFHGLPRERRDALLASQRQLYKGISGDLVDSIFDRLYATHLRAEVDTQLLTNVEVTDATWDGTRYRLALHHQETGDRGDLDTEGLVLATGYRPELPGFLEPVHDRIRWDDLGRPDVGEGYAIDHHQKEIYVQNGEVHSHGFTAPDLGMGAYRNSVIIRELTGEEVYPVERRIAFQEFGLPASTMAQARR</sequence>
<evidence type="ECO:0000256" key="2">
    <source>
        <dbReference type="ARBA" id="ARBA00004924"/>
    </source>
</evidence>
<dbReference type="InterPro" id="IPR036188">
    <property type="entry name" value="FAD/NAD-bd_sf"/>
</dbReference>
<evidence type="ECO:0000256" key="6">
    <source>
        <dbReference type="ARBA" id="ARBA00022630"/>
    </source>
</evidence>
<name>A0A3L8P536_9ACTN</name>
<evidence type="ECO:0000256" key="7">
    <source>
        <dbReference type="ARBA" id="ARBA00022827"/>
    </source>
</evidence>
<keyword evidence="8" id="KW-0521">NADP</keyword>
<dbReference type="AlphaFoldDB" id="A0A3L8P536"/>
<keyword evidence="9" id="KW-0560">Oxidoreductase</keyword>
<evidence type="ECO:0000313" key="16">
    <source>
        <dbReference type="EMBL" id="RLV50291.1"/>
    </source>
</evidence>
<evidence type="ECO:0000256" key="12">
    <source>
        <dbReference type="ARBA" id="ARBA00031158"/>
    </source>
</evidence>
<reference evidence="16 17" key="1">
    <citation type="submission" date="2018-10" db="EMBL/GenBank/DDBJ databases">
        <title>Marmoricola sp. 4Q3S-7 whole genome shotgun sequence.</title>
        <authorList>
            <person name="Li F."/>
        </authorList>
    </citation>
    <scope>NUCLEOTIDE SEQUENCE [LARGE SCALE GENOMIC DNA]</scope>
    <source>
        <strain evidence="16 17">4Q3S-7</strain>
    </source>
</reference>
<comment type="catalytic activity">
    <reaction evidence="15">
        <text>L-lysine + NADPH + O2 = N(6)-hydroxy-L-lysine + NADP(+) + H2O</text>
        <dbReference type="Rhea" id="RHEA:23228"/>
        <dbReference type="ChEBI" id="CHEBI:15377"/>
        <dbReference type="ChEBI" id="CHEBI:15379"/>
        <dbReference type="ChEBI" id="CHEBI:32551"/>
        <dbReference type="ChEBI" id="CHEBI:57783"/>
        <dbReference type="ChEBI" id="CHEBI:57820"/>
        <dbReference type="ChEBI" id="CHEBI:58349"/>
        <dbReference type="EC" id="1.14.13.59"/>
    </reaction>
</comment>
<dbReference type="Proteomes" id="UP000281708">
    <property type="component" value="Unassembled WGS sequence"/>
</dbReference>
<dbReference type="GO" id="GO:0047091">
    <property type="term" value="F:L-lysine 6-monooxygenase (NADPH) activity"/>
    <property type="evidence" value="ECO:0007669"/>
    <property type="project" value="UniProtKB-EC"/>
</dbReference>